<feature type="transmembrane region" description="Helical" evidence="5">
    <location>
        <begin position="186"/>
        <end position="207"/>
    </location>
</feature>
<feature type="transmembrane region" description="Helical" evidence="5">
    <location>
        <begin position="253"/>
        <end position="274"/>
    </location>
</feature>
<proteinExistence type="inferred from homology"/>
<feature type="transmembrane region" description="Helical" evidence="5">
    <location>
        <begin position="12"/>
        <end position="45"/>
    </location>
</feature>
<dbReference type="Pfam" id="PF01925">
    <property type="entry name" value="TauE"/>
    <property type="match status" value="1"/>
</dbReference>
<evidence type="ECO:0000256" key="4">
    <source>
        <dbReference type="ARBA" id="ARBA00023136"/>
    </source>
</evidence>
<accession>A0ABX2IIQ2</accession>
<dbReference type="Proteomes" id="UP000778523">
    <property type="component" value="Unassembled WGS sequence"/>
</dbReference>
<comment type="subcellular location">
    <subcellularLocation>
        <location evidence="5">Cell membrane</location>
        <topology evidence="5">Multi-pass membrane protein</topology>
    </subcellularLocation>
    <subcellularLocation>
        <location evidence="1">Membrane</location>
        <topology evidence="1">Multi-pass membrane protein</topology>
    </subcellularLocation>
</comment>
<comment type="caution">
    <text evidence="6">The sequence shown here is derived from an EMBL/GenBank/DDBJ whole genome shotgun (WGS) entry which is preliminary data.</text>
</comment>
<organism evidence="6 7">
    <name type="scientific">Uliginosibacterium aquaticum</name>
    <dbReference type="NCBI Taxonomy" id="2731212"/>
    <lineage>
        <taxon>Bacteria</taxon>
        <taxon>Pseudomonadati</taxon>
        <taxon>Pseudomonadota</taxon>
        <taxon>Betaproteobacteria</taxon>
        <taxon>Rhodocyclales</taxon>
        <taxon>Zoogloeaceae</taxon>
        <taxon>Uliginosibacterium</taxon>
    </lineage>
</organism>
<keyword evidence="4 5" id="KW-0472">Membrane</keyword>
<comment type="similarity">
    <text evidence="5">Belongs to the 4-toluene sulfonate uptake permease (TSUP) (TC 2.A.102) family.</text>
</comment>
<evidence type="ECO:0000256" key="2">
    <source>
        <dbReference type="ARBA" id="ARBA00022692"/>
    </source>
</evidence>
<dbReference type="RefSeq" id="WP_170020244.1">
    <property type="nucleotide sequence ID" value="NZ_JABCSC020000001.1"/>
</dbReference>
<feature type="transmembrane region" description="Helical" evidence="5">
    <location>
        <begin position="91"/>
        <end position="108"/>
    </location>
</feature>
<dbReference type="InterPro" id="IPR002781">
    <property type="entry name" value="TM_pro_TauE-like"/>
</dbReference>
<evidence type="ECO:0000313" key="6">
    <source>
        <dbReference type="EMBL" id="NSL53920.1"/>
    </source>
</evidence>
<reference evidence="6 7" key="1">
    <citation type="submission" date="2020-06" db="EMBL/GenBank/DDBJ databases">
        <title>Draft genome of Uliginosibacterium sp. IMCC34675.</title>
        <authorList>
            <person name="Song J."/>
        </authorList>
    </citation>
    <scope>NUCLEOTIDE SEQUENCE [LARGE SCALE GENOMIC DNA]</scope>
    <source>
        <strain evidence="6 7">IMCC34675</strain>
    </source>
</reference>
<gene>
    <name evidence="6" type="ORF">HJ583_002680</name>
</gene>
<feature type="transmembrane region" description="Helical" evidence="5">
    <location>
        <begin position="57"/>
        <end position="79"/>
    </location>
</feature>
<keyword evidence="5" id="KW-1003">Cell membrane</keyword>
<protein>
    <recommendedName>
        <fullName evidence="5">Probable membrane transporter protein</fullName>
    </recommendedName>
</protein>
<evidence type="ECO:0000256" key="3">
    <source>
        <dbReference type="ARBA" id="ARBA00022989"/>
    </source>
</evidence>
<keyword evidence="7" id="KW-1185">Reference proteome</keyword>
<dbReference type="PANTHER" id="PTHR43483">
    <property type="entry name" value="MEMBRANE TRANSPORTER PROTEIN HI_0806-RELATED"/>
    <property type="match status" value="1"/>
</dbReference>
<keyword evidence="3 5" id="KW-1133">Transmembrane helix</keyword>
<sequence>MTIDFTHLALFAAALLLTGCVSGFLAGLLGVGGGIIVVPILYMLFPALDVPEAIRMHLAVGTSLATIIPTAITSARAHYAKGGLDPKLLRALAPSILVGVVAGSIFGGKASGTTLILIFAIIALLVSIYMAFRRDSWVLAPALPTSPLLRAPIGLFIGWFSVLMGIGGGTLSVPILSAFSVEMRRAVGTASAVGILIGVPGALGFIATGWGNPLLPPFSLGYCSLIGCALIVPASMLTAPYGVRTAHAISPALLRRAFAVFLLITSIKMFMSAVGS</sequence>
<dbReference type="PANTHER" id="PTHR43483:SF3">
    <property type="entry name" value="MEMBRANE TRANSPORTER PROTEIN HI_0806-RELATED"/>
    <property type="match status" value="1"/>
</dbReference>
<keyword evidence="2 5" id="KW-0812">Transmembrane</keyword>
<feature type="transmembrane region" description="Helical" evidence="5">
    <location>
        <begin position="152"/>
        <end position="179"/>
    </location>
</feature>
<evidence type="ECO:0000313" key="7">
    <source>
        <dbReference type="Proteomes" id="UP000778523"/>
    </source>
</evidence>
<name>A0ABX2IIQ2_9RHOO</name>
<evidence type="ECO:0000256" key="5">
    <source>
        <dbReference type="RuleBase" id="RU363041"/>
    </source>
</evidence>
<feature type="transmembrane region" description="Helical" evidence="5">
    <location>
        <begin position="115"/>
        <end position="132"/>
    </location>
</feature>
<evidence type="ECO:0000256" key="1">
    <source>
        <dbReference type="ARBA" id="ARBA00004141"/>
    </source>
</evidence>
<dbReference type="EMBL" id="JABCSC020000001">
    <property type="protein sequence ID" value="NSL53920.1"/>
    <property type="molecule type" value="Genomic_DNA"/>
</dbReference>
<feature type="transmembrane region" description="Helical" evidence="5">
    <location>
        <begin position="219"/>
        <end position="241"/>
    </location>
</feature>